<reference evidence="1 2" key="2">
    <citation type="submission" date="2016-08" db="EMBL/GenBank/DDBJ databases">
        <title>Pervasive Adenine N6-methylation of Active Genes in Fungi.</title>
        <authorList>
            <consortium name="DOE Joint Genome Institute"/>
            <person name="Mondo S.J."/>
            <person name="Dannebaum R.O."/>
            <person name="Kuo R.C."/>
            <person name="Labutti K."/>
            <person name="Haridas S."/>
            <person name="Kuo A."/>
            <person name="Salamov A."/>
            <person name="Ahrendt S.R."/>
            <person name="Lipzen A."/>
            <person name="Sullivan W."/>
            <person name="Andreopoulos W.B."/>
            <person name="Clum A."/>
            <person name="Lindquist E."/>
            <person name="Daum C."/>
            <person name="Ramamoorthy G.K."/>
            <person name="Gryganskyi A."/>
            <person name="Culley D."/>
            <person name="Magnuson J.K."/>
            <person name="James T.Y."/>
            <person name="O'Malley M.A."/>
            <person name="Stajich J.E."/>
            <person name="Spatafora J.W."/>
            <person name="Visel A."/>
            <person name="Grigoriev I.V."/>
        </authorList>
    </citation>
    <scope>NUCLEOTIDE SEQUENCE [LARGE SCALE GENOMIC DNA]</scope>
    <source>
        <strain evidence="2">finn</strain>
    </source>
</reference>
<dbReference type="AlphaFoldDB" id="A0A1Y1U7C8"/>
<dbReference type="EMBL" id="MCFH01000214">
    <property type="protein sequence ID" value="ORX33407.1"/>
    <property type="molecule type" value="Genomic_DNA"/>
</dbReference>
<evidence type="ECO:0000313" key="1">
    <source>
        <dbReference type="EMBL" id="ORX33407.1"/>
    </source>
</evidence>
<name>A0A1Y1U7C8_9FUNG</name>
<sequence>MPEEALRQQNKILTLQRVTGISDKDNDVDMWYEQICTLGRTFTRSTDKKEIYEWCLLTVKGSGAKEIRRCITHGPNGKIYPDLETIRDILKNLYDLEYKPEDIIDDLK</sequence>
<reference evidence="1 2" key="1">
    <citation type="submission" date="2016-08" db="EMBL/GenBank/DDBJ databases">
        <title>Genomes of anaerobic fungi encode conserved fungal cellulosomes for biomass hydrolysis.</title>
        <authorList>
            <consortium name="DOE Joint Genome Institute"/>
            <person name="Haitjema C.H."/>
            <person name="Gilmore S.P."/>
            <person name="Henske J.K."/>
            <person name="Solomon K.V."/>
            <person name="De Groot R."/>
            <person name="Kuo A."/>
            <person name="Mondo S.J."/>
            <person name="Salamov A.A."/>
            <person name="Labutti K."/>
            <person name="Zhao Z."/>
            <person name="Chiniquy J."/>
            <person name="Barry K."/>
            <person name="Brewer H.M."/>
            <person name="Purvine S.O."/>
            <person name="Wright A.T."/>
            <person name="Boxma B."/>
            <person name="Van Alen T."/>
            <person name="Hackstein J.H."/>
            <person name="Baker S.E."/>
            <person name="Grigoriev I.V."/>
            <person name="O'Malley M.A."/>
        </authorList>
    </citation>
    <scope>NUCLEOTIDE SEQUENCE [LARGE SCALE GENOMIC DNA]</scope>
    <source>
        <strain evidence="2">finn</strain>
    </source>
</reference>
<accession>A0A1Y1U7C8</accession>
<keyword evidence="2" id="KW-1185">Reference proteome</keyword>
<protein>
    <submittedName>
        <fullName evidence="1">Uncharacterized protein</fullName>
    </submittedName>
</protein>
<evidence type="ECO:0000313" key="2">
    <source>
        <dbReference type="Proteomes" id="UP000193719"/>
    </source>
</evidence>
<gene>
    <name evidence="1" type="ORF">BCR36DRAFT_375973</name>
</gene>
<organism evidence="1 2">
    <name type="scientific">Piromyces finnis</name>
    <dbReference type="NCBI Taxonomy" id="1754191"/>
    <lineage>
        <taxon>Eukaryota</taxon>
        <taxon>Fungi</taxon>
        <taxon>Fungi incertae sedis</taxon>
        <taxon>Chytridiomycota</taxon>
        <taxon>Chytridiomycota incertae sedis</taxon>
        <taxon>Neocallimastigomycetes</taxon>
        <taxon>Neocallimastigales</taxon>
        <taxon>Neocallimastigaceae</taxon>
        <taxon>Piromyces</taxon>
    </lineage>
</organism>
<proteinExistence type="predicted"/>
<dbReference type="Proteomes" id="UP000193719">
    <property type="component" value="Unassembled WGS sequence"/>
</dbReference>
<dbReference type="OrthoDB" id="10586775at2759"/>
<comment type="caution">
    <text evidence="1">The sequence shown here is derived from an EMBL/GenBank/DDBJ whole genome shotgun (WGS) entry which is preliminary data.</text>
</comment>